<keyword evidence="2" id="KW-1185">Reference proteome</keyword>
<sequence>YHREGLPPSKCQVLLTPIKIEVDSSLLLKLLRLQKLIFKEFWPFDDSLKFALILILFMTCFCCLPCDDKLSHNLSFSSCVVCNLNGLRKFPNLRRA</sequence>
<evidence type="ECO:0000313" key="1">
    <source>
        <dbReference type="EnsemblMetazoa" id="GBRI016998-PA"/>
    </source>
</evidence>
<organism evidence="1 2">
    <name type="scientific">Glossina brevipalpis</name>
    <dbReference type="NCBI Taxonomy" id="37001"/>
    <lineage>
        <taxon>Eukaryota</taxon>
        <taxon>Metazoa</taxon>
        <taxon>Ecdysozoa</taxon>
        <taxon>Arthropoda</taxon>
        <taxon>Hexapoda</taxon>
        <taxon>Insecta</taxon>
        <taxon>Pterygota</taxon>
        <taxon>Neoptera</taxon>
        <taxon>Endopterygota</taxon>
        <taxon>Diptera</taxon>
        <taxon>Brachycera</taxon>
        <taxon>Muscomorpha</taxon>
        <taxon>Hippoboscoidea</taxon>
        <taxon>Glossinidae</taxon>
        <taxon>Glossina</taxon>
    </lineage>
</organism>
<proteinExistence type="predicted"/>
<dbReference type="EnsemblMetazoa" id="GBRI016998-RA">
    <property type="protein sequence ID" value="GBRI016998-PA"/>
    <property type="gene ID" value="GBRI016998"/>
</dbReference>
<protein>
    <submittedName>
        <fullName evidence="1">Uncharacterized protein</fullName>
    </submittedName>
</protein>
<reference evidence="2" key="1">
    <citation type="submission" date="2014-03" db="EMBL/GenBank/DDBJ databases">
        <authorList>
            <person name="Aksoy S."/>
            <person name="Warren W."/>
            <person name="Wilson R.K."/>
        </authorList>
    </citation>
    <scope>NUCLEOTIDE SEQUENCE [LARGE SCALE GENOMIC DNA]</scope>
    <source>
        <strain evidence="2">IAEA</strain>
    </source>
</reference>
<evidence type="ECO:0000313" key="2">
    <source>
        <dbReference type="Proteomes" id="UP000091820"/>
    </source>
</evidence>
<name>A0A1A9WER7_9MUSC</name>
<reference evidence="1" key="2">
    <citation type="submission" date="2020-05" db="UniProtKB">
        <authorList>
            <consortium name="EnsemblMetazoa"/>
        </authorList>
    </citation>
    <scope>IDENTIFICATION</scope>
    <source>
        <strain evidence="1">IAEA</strain>
    </source>
</reference>
<accession>A0A1A9WER7</accession>
<dbReference type="Proteomes" id="UP000091820">
    <property type="component" value="Unassembled WGS sequence"/>
</dbReference>
<dbReference type="AlphaFoldDB" id="A0A1A9WER7"/>
<dbReference type="VEuPathDB" id="VectorBase:GBRI016998"/>